<feature type="compositionally biased region" description="Low complexity" evidence="2">
    <location>
        <begin position="985"/>
        <end position="996"/>
    </location>
</feature>
<dbReference type="Gene3D" id="3.30.40.10">
    <property type="entry name" value="Zinc/RING finger domain, C3HC4 (zinc finger)"/>
    <property type="match status" value="1"/>
</dbReference>
<feature type="domain" description="VWFA" evidence="4">
    <location>
        <begin position="591"/>
        <end position="764"/>
    </location>
</feature>
<feature type="region of interest" description="Disordered" evidence="2">
    <location>
        <begin position="1"/>
        <end position="70"/>
    </location>
</feature>
<dbReference type="EMBL" id="LHPM01000014">
    <property type="protein sequence ID" value="OAL64985.1"/>
    <property type="molecule type" value="Genomic_DNA"/>
</dbReference>
<dbReference type="PANTHER" id="PTHR10579:SF43">
    <property type="entry name" value="ZINC FINGER (C3HC4-TYPE RING FINGER) FAMILY PROTEIN"/>
    <property type="match status" value="1"/>
</dbReference>
<dbReference type="PANTHER" id="PTHR10579">
    <property type="entry name" value="CALCIUM-ACTIVATED CHLORIDE CHANNEL REGULATOR"/>
    <property type="match status" value="1"/>
</dbReference>
<dbReference type="InterPro" id="IPR051266">
    <property type="entry name" value="CLCR"/>
</dbReference>
<dbReference type="VEuPathDB" id="FungiDB:TERG_12424"/>
<dbReference type="Gene3D" id="3.40.50.410">
    <property type="entry name" value="von Willebrand factor, type A domain"/>
    <property type="match status" value="1"/>
</dbReference>
<dbReference type="InterPro" id="IPR036465">
    <property type="entry name" value="vWFA_dom_sf"/>
</dbReference>
<feature type="compositionally biased region" description="Polar residues" evidence="2">
    <location>
        <begin position="192"/>
        <end position="213"/>
    </location>
</feature>
<dbReference type="VEuPathDB" id="FungiDB:TERG_12425"/>
<feature type="region of interest" description="Disordered" evidence="2">
    <location>
        <begin position="975"/>
        <end position="1003"/>
    </location>
</feature>
<evidence type="ECO:0000256" key="1">
    <source>
        <dbReference type="PROSITE-ProRule" id="PRU00175"/>
    </source>
</evidence>
<protein>
    <recommendedName>
        <fullName evidence="7">von Willebrand RING finger domain-containing protein</fullName>
    </recommendedName>
</protein>
<dbReference type="InterPro" id="IPR011993">
    <property type="entry name" value="PH-like_dom_sf"/>
</dbReference>
<keyword evidence="1" id="KW-0863">Zinc-finger</keyword>
<dbReference type="PROSITE" id="PS50089">
    <property type="entry name" value="ZF_RING_2"/>
    <property type="match status" value="1"/>
</dbReference>
<accession>A0A178EZ09</accession>
<dbReference type="InterPro" id="IPR001841">
    <property type="entry name" value="Znf_RING"/>
</dbReference>
<dbReference type="SMART" id="SM00233">
    <property type="entry name" value="PH"/>
    <property type="match status" value="1"/>
</dbReference>
<dbReference type="InterPro" id="IPR002035">
    <property type="entry name" value="VWF_A"/>
</dbReference>
<feature type="compositionally biased region" description="Basic and acidic residues" evidence="2">
    <location>
        <begin position="214"/>
        <end position="236"/>
    </location>
</feature>
<keyword evidence="1" id="KW-0862">Zinc</keyword>
<feature type="compositionally biased region" description="Pro residues" evidence="2">
    <location>
        <begin position="975"/>
        <end position="984"/>
    </location>
</feature>
<feature type="region of interest" description="Disordered" evidence="2">
    <location>
        <begin position="177"/>
        <end position="273"/>
    </location>
</feature>
<evidence type="ECO:0000259" key="4">
    <source>
        <dbReference type="PROSITE" id="PS50234"/>
    </source>
</evidence>
<proteinExistence type="predicted"/>
<dbReference type="AlphaFoldDB" id="A0A178EZ09"/>
<dbReference type="SUPFAM" id="SSF53300">
    <property type="entry name" value="vWA-like"/>
    <property type="match status" value="1"/>
</dbReference>
<evidence type="ECO:0000256" key="2">
    <source>
        <dbReference type="SAM" id="MobiDB-lite"/>
    </source>
</evidence>
<evidence type="ECO:0000313" key="5">
    <source>
        <dbReference type="EMBL" id="OAL64985.1"/>
    </source>
</evidence>
<gene>
    <name evidence="5" type="ORF">A7C99_3464</name>
</gene>
<dbReference type="Gene3D" id="2.30.29.30">
    <property type="entry name" value="Pleckstrin-homology domain (PH domain)/Phosphotyrosine-binding domain (PTB)"/>
    <property type="match status" value="1"/>
</dbReference>
<dbReference type="GO" id="GO:0008270">
    <property type="term" value="F:zinc ion binding"/>
    <property type="evidence" value="ECO:0007669"/>
    <property type="project" value="UniProtKB-KW"/>
</dbReference>
<feature type="region of interest" description="Disordered" evidence="2">
    <location>
        <begin position="527"/>
        <end position="576"/>
    </location>
</feature>
<evidence type="ECO:0008006" key="7">
    <source>
        <dbReference type="Google" id="ProtNLM"/>
    </source>
</evidence>
<evidence type="ECO:0000313" key="6">
    <source>
        <dbReference type="Proteomes" id="UP000243015"/>
    </source>
</evidence>
<dbReference type="Pfam" id="PF15411">
    <property type="entry name" value="PH_10"/>
    <property type="match status" value="1"/>
</dbReference>
<dbReference type="InterPro" id="IPR001849">
    <property type="entry name" value="PH_domain"/>
</dbReference>
<name>A0A178EZ09_TRIRU</name>
<dbReference type="InterPro" id="IPR013083">
    <property type="entry name" value="Znf_RING/FYVE/PHD"/>
</dbReference>
<dbReference type="PROSITE" id="PS50234">
    <property type="entry name" value="VWFA"/>
    <property type="match status" value="1"/>
</dbReference>
<keyword evidence="1" id="KW-0479">Metal-binding</keyword>
<comment type="caution">
    <text evidence="5">The sequence shown here is derived from an EMBL/GenBank/DDBJ whole genome shotgun (WGS) entry which is preliminary data.</text>
</comment>
<dbReference type="Pfam" id="PF00092">
    <property type="entry name" value="VWA"/>
    <property type="match status" value="1"/>
</dbReference>
<reference evidence="5 6" key="1">
    <citation type="submission" date="2016-05" db="EMBL/GenBank/DDBJ databases">
        <title>Genome sequencing of Trichophyton rubrum CMCC(F)T1i isolated from hair.</title>
        <authorList>
            <person name="Zhan P."/>
            <person name="Tao Y."/>
            <person name="Liu W."/>
        </authorList>
    </citation>
    <scope>NUCLEOTIDE SEQUENCE [LARGE SCALE GENOMIC DNA]</scope>
    <source>
        <strain evidence="6">CMCC(F)T1i</strain>
    </source>
</reference>
<feature type="compositionally biased region" description="Low complexity" evidence="2">
    <location>
        <begin position="17"/>
        <end position="57"/>
    </location>
</feature>
<dbReference type="SMART" id="SM00327">
    <property type="entry name" value="VWA"/>
    <property type="match status" value="1"/>
</dbReference>
<dbReference type="SUPFAM" id="SSF57850">
    <property type="entry name" value="RING/U-box"/>
    <property type="match status" value="1"/>
</dbReference>
<organism evidence="5 6">
    <name type="scientific">Trichophyton rubrum</name>
    <name type="common">Athlete's foot fungus</name>
    <name type="synonym">Epidermophyton rubrum</name>
    <dbReference type="NCBI Taxonomy" id="5551"/>
    <lineage>
        <taxon>Eukaryota</taxon>
        <taxon>Fungi</taxon>
        <taxon>Dikarya</taxon>
        <taxon>Ascomycota</taxon>
        <taxon>Pezizomycotina</taxon>
        <taxon>Eurotiomycetes</taxon>
        <taxon>Eurotiomycetidae</taxon>
        <taxon>Onygenales</taxon>
        <taxon>Arthrodermataceae</taxon>
        <taxon>Trichophyton</taxon>
    </lineage>
</organism>
<dbReference type="Proteomes" id="UP000243015">
    <property type="component" value="Unassembled WGS sequence"/>
</dbReference>
<feature type="domain" description="RING-type" evidence="3">
    <location>
        <begin position="81"/>
        <end position="127"/>
    </location>
</feature>
<evidence type="ECO:0000259" key="3">
    <source>
        <dbReference type="PROSITE" id="PS50089"/>
    </source>
</evidence>
<dbReference type="SUPFAM" id="SSF50729">
    <property type="entry name" value="PH domain-like"/>
    <property type="match status" value="1"/>
</dbReference>
<feature type="compositionally biased region" description="Basic and acidic residues" evidence="2">
    <location>
        <begin position="261"/>
        <end position="273"/>
    </location>
</feature>
<feature type="compositionally biased region" description="Low complexity" evidence="2">
    <location>
        <begin position="554"/>
        <end position="566"/>
    </location>
</feature>
<sequence>MRRHRSSLQPDPDPQGRSSSFSLFRSRPSSRANKIISSSNTSSTNRSNSTVTSLFSSSGGGTMDVDRSRNRRDRTFAGSACAVCEEPLEHTLRGERILQFSCAHVAHEACFYEFIRDVEPQYCPICSAPLGLDASRSGNVLDLGKLPTMIVRCLIVNVDVLETEKISNLVRSVSVAESQTNRSGHAPAASWDNASNRAGSMNQDYSNRPFSNSRDVREHSRLDSRDTNSHRERLERLTLGSRNEILRPETGTVGGQTASEYQHDAHQSSVSRRHDYDVQAMEAEVGLRPGISKNLIPAPIVTVRSEFPSLNRSRQQQPLTCLVTVEVPGEKWSPDSEQIRQSPGTILPAEDAQSLAVKGQGLSSSDAHAQEHPLTESEDMLSTIAEDLRLRVDNWHGLEFSRFGKLNLHGTIRVGKDKNSWQELECYLFSDMLICVKEKKTRQPSQNQNMFEDSVTQRTSTRFTLKGSILIKKHLKDLETVPDDLVLTLNLSVNELPRFHLRFPTLHQLDIWKRALGELRNGGVVTRTDPEVEVPASEEDDYRISKTPSKRESSGYSSSYGAGKSSNTAMTDYTSPGREPMPVSAFHVPLDIVVVIPVSSSMQGLKISLLRDTLRFLVQNLGPRDRMGLVTFGSSGGGVPVVGMTSKTWNGWGKIFNSIRPVGQKSLRADVVEGANVAMDLLMQRKSFNPVSTILLISDSQTTDPESGDFVVSRAEAAKVGIHTFGLGLTHKPDVMIELSSRTKASYTYVKDWMMLRECIAGCLGALQSTSHQNVKLKLRLPEGSPARFVKISGAMHTTKRATGRDAEAILGDLRFGDKRDVLIQLAITPDTSAPEHVPQDPWESIVSGLEALGGPIDGDDQRVASIEEVPLIQADVTYGDILREGHLTHSPRPSLLAITMFPQNQKLKNVGRPISPPIPPHPSIVQRRMELLTSDMLMRSLTLVTRGQHDRAHHLLTETRSILKGLGKGGLPPLPPGAIPTPNPRATLTPTLTPASEAHSPGNYSPHFPDALDCRASSHSPEAPTITPVAAVDSAIISALDADLEAALKWITHPAVFSRDSRKAVLQAIGVISSQRGYTFRTPSESLWAERIPGVKRLTEKSREWREVGDESLAEE</sequence>